<reference evidence="4" key="1">
    <citation type="journal article" date="2023" name="Mol. Phylogenet. Evol.">
        <title>Genome-scale phylogeny and comparative genomics of the fungal order Sordariales.</title>
        <authorList>
            <person name="Hensen N."/>
            <person name="Bonometti L."/>
            <person name="Westerberg I."/>
            <person name="Brannstrom I.O."/>
            <person name="Guillou S."/>
            <person name="Cros-Aarteil S."/>
            <person name="Calhoun S."/>
            <person name="Haridas S."/>
            <person name="Kuo A."/>
            <person name="Mondo S."/>
            <person name="Pangilinan J."/>
            <person name="Riley R."/>
            <person name="LaButti K."/>
            <person name="Andreopoulos B."/>
            <person name="Lipzen A."/>
            <person name="Chen C."/>
            <person name="Yan M."/>
            <person name="Daum C."/>
            <person name="Ng V."/>
            <person name="Clum A."/>
            <person name="Steindorff A."/>
            <person name="Ohm R.A."/>
            <person name="Martin F."/>
            <person name="Silar P."/>
            <person name="Natvig D.O."/>
            <person name="Lalanne C."/>
            <person name="Gautier V."/>
            <person name="Ament-Velasquez S.L."/>
            <person name="Kruys A."/>
            <person name="Hutchinson M.I."/>
            <person name="Powell A.J."/>
            <person name="Barry K."/>
            <person name="Miller A.N."/>
            <person name="Grigoriev I.V."/>
            <person name="Debuchy R."/>
            <person name="Gladieux P."/>
            <person name="Hiltunen Thoren M."/>
            <person name="Johannesson H."/>
        </authorList>
    </citation>
    <scope>NUCLEOTIDE SEQUENCE</scope>
    <source>
        <strain evidence="4">PSN243</strain>
    </source>
</reference>
<reference evidence="4" key="2">
    <citation type="submission" date="2023-05" db="EMBL/GenBank/DDBJ databases">
        <authorList>
            <consortium name="Lawrence Berkeley National Laboratory"/>
            <person name="Steindorff A."/>
            <person name="Hensen N."/>
            <person name="Bonometti L."/>
            <person name="Westerberg I."/>
            <person name="Brannstrom I.O."/>
            <person name="Guillou S."/>
            <person name="Cros-Aarteil S."/>
            <person name="Calhoun S."/>
            <person name="Haridas S."/>
            <person name="Kuo A."/>
            <person name="Mondo S."/>
            <person name="Pangilinan J."/>
            <person name="Riley R."/>
            <person name="Labutti K."/>
            <person name="Andreopoulos B."/>
            <person name="Lipzen A."/>
            <person name="Chen C."/>
            <person name="Yanf M."/>
            <person name="Daum C."/>
            <person name="Ng V."/>
            <person name="Clum A."/>
            <person name="Ohm R."/>
            <person name="Martin F."/>
            <person name="Silar P."/>
            <person name="Natvig D."/>
            <person name="Lalanne C."/>
            <person name="Gautier V."/>
            <person name="Ament-Velasquez S.L."/>
            <person name="Kruys A."/>
            <person name="Hutchinson M.I."/>
            <person name="Powell A.J."/>
            <person name="Barry K."/>
            <person name="Miller A.N."/>
            <person name="Grigoriev I.V."/>
            <person name="Debuchy R."/>
            <person name="Gladieux P."/>
            <person name="Thoren M.H."/>
            <person name="Johannesson H."/>
        </authorList>
    </citation>
    <scope>NUCLEOTIDE SEQUENCE</scope>
    <source>
        <strain evidence="4">PSN243</strain>
    </source>
</reference>
<keyword evidence="2" id="KW-0732">Signal</keyword>
<feature type="chain" id="PRO_5044012626" evidence="2">
    <location>
        <begin position="21"/>
        <end position="239"/>
    </location>
</feature>
<evidence type="ECO:0000256" key="1">
    <source>
        <dbReference type="ARBA" id="ARBA00006336"/>
    </source>
</evidence>
<dbReference type="Gene3D" id="3.40.50.850">
    <property type="entry name" value="Isochorismatase-like"/>
    <property type="match status" value="1"/>
</dbReference>
<dbReference type="InterPro" id="IPR000868">
    <property type="entry name" value="Isochorismatase-like_dom"/>
</dbReference>
<dbReference type="InterPro" id="IPR036380">
    <property type="entry name" value="Isochorismatase-like_sf"/>
</dbReference>
<comment type="similarity">
    <text evidence="1">Belongs to the isochorismatase family.</text>
</comment>
<evidence type="ECO:0000256" key="2">
    <source>
        <dbReference type="SAM" id="SignalP"/>
    </source>
</evidence>
<keyword evidence="4" id="KW-0378">Hydrolase</keyword>
<feature type="domain" description="Isochorismatase-like" evidence="3">
    <location>
        <begin position="33"/>
        <end position="182"/>
    </location>
</feature>
<dbReference type="Proteomes" id="UP001321760">
    <property type="component" value="Unassembled WGS sequence"/>
</dbReference>
<comment type="caution">
    <text evidence="4">The sequence shown here is derived from an EMBL/GenBank/DDBJ whole genome shotgun (WGS) entry which is preliminary data.</text>
</comment>
<keyword evidence="5" id="KW-1185">Reference proteome</keyword>
<organism evidence="4 5">
    <name type="scientific">Podospora aff. communis PSN243</name>
    <dbReference type="NCBI Taxonomy" id="3040156"/>
    <lineage>
        <taxon>Eukaryota</taxon>
        <taxon>Fungi</taxon>
        <taxon>Dikarya</taxon>
        <taxon>Ascomycota</taxon>
        <taxon>Pezizomycotina</taxon>
        <taxon>Sordariomycetes</taxon>
        <taxon>Sordariomycetidae</taxon>
        <taxon>Sordariales</taxon>
        <taxon>Podosporaceae</taxon>
        <taxon>Podospora</taxon>
    </lineage>
</organism>
<dbReference type="SUPFAM" id="SSF52499">
    <property type="entry name" value="Isochorismatase-like hydrolases"/>
    <property type="match status" value="1"/>
</dbReference>
<name>A0AAV9G5V7_9PEZI</name>
<dbReference type="InterPro" id="IPR053152">
    <property type="entry name" value="Hydrolase_YcaC-like"/>
</dbReference>
<evidence type="ECO:0000313" key="5">
    <source>
        <dbReference type="Proteomes" id="UP001321760"/>
    </source>
</evidence>
<dbReference type="Pfam" id="PF00857">
    <property type="entry name" value="Isochorismatase"/>
    <property type="match status" value="1"/>
</dbReference>
<dbReference type="EMBL" id="MU865984">
    <property type="protein sequence ID" value="KAK4443951.1"/>
    <property type="molecule type" value="Genomic_DNA"/>
</dbReference>
<gene>
    <name evidence="4" type="ORF">QBC34DRAFT_197076</name>
</gene>
<proteinExistence type="inferred from homology"/>
<dbReference type="PANTHER" id="PTHR43559:SF3">
    <property type="entry name" value="HYDROLASE YCAC-RELATED"/>
    <property type="match status" value="1"/>
</dbReference>
<accession>A0AAV9G5V7</accession>
<evidence type="ECO:0000259" key="3">
    <source>
        <dbReference type="Pfam" id="PF00857"/>
    </source>
</evidence>
<dbReference type="PANTHER" id="PTHR43559">
    <property type="entry name" value="HYDROLASE YCAC-RELATED"/>
    <property type="match status" value="1"/>
</dbReference>
<feature type="signal peptide" evidence="2">
    <location>
        <begin position="1"/>
        <end position="20"/>
    </location>
</feature>
<sequence>MKFTGLVSAAMAVSTVLADAYPWTRLEKEKALVLVVDLQEGLYSLARDWDPTLFKHQMIAHAAIGPVFGIPTILTTSAETGPNGHLPQEIFDLNPDATIIRRNGPINAWDDPAFREAVKATGKTHIILAGIVTDVCTAFLARSLRAEGYEVWANIEASGTTSEVIRSISNDQMLRAGVNVVSLFAIIGDIMRDWRSSPGAVELYPWLDRYFPVYGMMARAHTAAIRNGSITDAAATLPN</sequence>
<evidence type="ECO:0000313" key="4">
    <source>
        <dbReference type="EMBL" id="KAK4443951.1"/>
    </source>
</evidence>
<protein>
    <submittedName>
        <fullName evidence="4">Hydrolase YcaC</fullName>
    </submittedName>
</protein>
<dbReference type="GO" id="GO:0016787">
    <property type="term" value="F:hydrolase activity"/>
    <property type="evidence" value="ECO:0007669"/>
    <property type="project" value="UniProtKB-KW"/>
</dbReference>
<dbReference type="AlphaFoldDB" id="A0AAV9G5V7"/>